<gene>
    <name evidence="1" type="ORF">JMJ55_27925</name>
</gene>
<sequence>MRALPAEDDRDPIVFGVGLVGMRERMRQLGGRLVVRPADPGGTIVEAWVPAGVTLGLDGVPPRPRHPAADPA</sequence>
<proteinExistence type="predicted"/>
<protein>
    <submittedName>
        <fullName evidence="1">Uncharacterized protein</fullName>
    </submittedName>
</protein>
<dbReference type="SUPFAM" id="SSF55874">
    <property type="entry name" value="ATPase domain of HSP90 chaperone/DNA topoisomerase II/histidine kinase"/>
    <property type="match status" value="1"/>
</dbReference>
<dbReference type="Gene3D" id="3.30.565.10">
    <property type="entry name" value="Histidine kinase-like ATPase, C-terminal domain"/>
    <property type="match status" value="1"/>
</dbReference>
<accession>A0ABS1VC05</accession>
<dbReference type="Proteomes" id="UP000606490">
    <property type="component" value="Unassembled WGS sequence"/>
</dbReference>
<dbReference type="InterPro" id="IPR036890">
    <property type="entry name" value="HATPase_C_sf"/>
</dbReference>
<organism evidence="1 2">
    <name type="scientific">Belnapia mucosa</name>
    <dbReference type="NCBI Taxonomy" id="2804532"/>
    <lineage>
        <taxon>Bacteria</taxon>
        <taxon>Pseudomonadati</taxon>
        <taxon>Pseudomonadota</taxon>
        <taxon>Alphaproteobacteria</taxon>
        <taxon>Acetobacterales</taxon>
        <taxon>Roseomonadaceae</taxon>
        <taxon>Belnapia</taxon>
    </lineage>
</organism>
<comment type="caution">
    <text evidence="1">The sequence shown here is derived from an EMBL/GenBank/DDBJ whole genome shotgun (WGS) entry which is preliminary data.</text>
</comment>
<evidence type="ECO:0000313" key="2">
    <source>
        <dbReference type="Proteomes" id="UP000606490"/>
    </source>
</evidence>
<keyword evidence="2" id="KW-1185">Reference proteome</keyword>
<reference evidence="1 2" key="1">
    <citation type="submission" date="2021-01" db="EMBL/GenBank/DDBJ databases">
        <title>Belnapia mucosa sp. nov. and Belnapia arida sp. nov., isolated from the Tabernas Desert (Almeria, Spain).</title>
        <authorList>
            <person name="Molina-Menor E."/>
            <person name="Vidal-Verdu A."/>
            <person name="Calonge A."/>
            <person name="Satari L."/>
            <person name="Pereto Magraner J."/>
            <person name="Porcar Miralles M."/>
        </authorList>
    </citation>
    <scope>NUCLEOTIDE SEQUENCE [LARGE SCALE GENOMIC DNA]</scope>
    <source>
        <strain evidence="1 2">T6</strain>
    </source>
</reference>
<evidence type="ECO:0000313" key="1">
    <source>
        <dbReference type="EMBL" id="MBL6459155.1"/>
    </source>
</evidence>
<dbReference type="RefSeq" id="WP_202828887.1">
    <property type="nucleotide sequence ID" value="NZ_JAEUXJ010000027.1"/>
</dbReference>
<dbReference type="EMBL" id="JAEUXJ010000027">
    <property type="protein sequence ID" value="MBL6459155.1"/>
    <property type="molecule type" value="Genomic_DNA"/>
</dbReference>
<name>A0ABS1VC05_9PROT</name>